<gene>
    <name evidence="1" type="ORF">SCMC78_52590</name>
</gene>
<dbReference type="AlphaFoldDB" id="A0AB33KI21"/>
<protein>
    <submittedName>
        <fullName evidence="1">Uncharacterized protein</fullName>
    </submittedName>
</protein>
<sequence>MPCPTTTIVGTAPCARAFGVLFEAAAVVRGSKVGSGISVASVGCPHAPSLGGRCYPAASRLFPGRNLALSGRTGAL</sequence>
<accession>A0AB33KI21</accession>
<proteinExistence type="predicted"/>
<name>A0AB33KI21_9ACTN</name>
<dbReference type="KEGG" id="stcm:SCMC78_52590"/>
<organism evidence="1">
    <name type="scientific">Streptomyces sp. CMC78</name>
    <dbReference type="NCBI Taxonomy" id="3231512"/>
    <lineage>
        <taxon>Bacteria</taxon>
        <taxon>Bacillati</taxon>
        <taxon>Actinomycetota</taxon>
        <taxon>Actinomycetes</taxon>
        <taxon>Kitasatosporales</taxon>
        <taxon>Streptomycetaceae</taxon>
        <taxon>Streptomyces</taxon>
    </lineage>
</organism>
<dbReference type="EMBL" id="AP035884">
    <property type="protein sequence ID" value="BFP55452.1"/>
    <property type="molecule type" value="Genomic_DNA"/>
</dbReference>
<reference evidence="1" key="1">
    <citation type="submission" date="2024-07" db="EMBL/GenBank/DDBJ databases">
        <title>Complete genome sequences of cellulolytic bacteria, Kitasatospora sp. CMC57 and Streptomyces sp. CMC78, isolated from Japanese agricultural soil.</title>
        <authorList>
            <person name="Hashimoto T."/>
            <person name="Ito M."/>
            <person name="Iwamoto M."/>
            <person name="Fukahori D."/>
            <person name="Shoda T."/>
            <person name="Sakoda M."/>
            <person name="Morohoshi T."/>
            <person name="Mitsuboshi M."/>
            <person name="Nishizawa T."/>
        </authorList>
    </citation>
    <scope>NUCLEOTIDE SEQUENCE</scope>
    <source>
        <strain evidence="1">CMC78</strain>
    </source>
</reference>
<evidence type="ECO:0000313" key="1">
    <source>
        <dbReference type="EMBL" id="BFP55452.1"/>
    </source>
</evidence>